<proteinExistence type="predicted"/>
<accession>A8F752</accession>
<evidence type="ECO:0000313" key="2">
    <source>
        <dbReference type="Proteomes" id="UP000002016"/>
    </source>
</evidence>
<keyword evidence="2" id="KW-1185">Reference proteome</keyword>
<dbReference type="STRING" id="416591.Tlet_1430"/>
<dbReference type="Proteomes" id="UP000002016">
    <property type="component" value="Chromosome"/>
</dbReference>
<dbReference type="HOGENOM" id="CLU_933625_0_0_0"/>
<dbReference type="KEGG" id="tle:Tlet_1430"/>
<dbReference type="AlphaFoldDB" id="A8F752"/>
<dbReference type="RefSeq" id="WP_012003462.1">
    <property type="nucleotide sequence ID" value="NC_009828.1"/>
</dbReference>
<sequence length="269" mass="31312">MHTTHLNADADGFASVYWGYRIIGGYLFVHQPDVTVLNLMRKLKVENSIFPEKIHAFYIYDTSEPEKIPFRVYNYAVFDHHANPDSQFLKKAFMKYVRIRTANVMNLYDLSDGIDLEEDILFAFAVALVTDTGFLKAAKGEELEYLAKFLCDRPLDEVFEVVLSGKVKDYQKFIKHISNIEIVKDKLTLAIAECDDDDEFLCVVDLLMYPLNLSVVIGRLPWGSWVYCRKPLVQRVYQTLLREFHNRDAGRLYGFYDVDFLVKKLLTEF</sequence>
<dbReference type="EMBL" id="CP000812">
    <property type="protein sequence ID" value="ABV33986.1"/>
    <property type="molecule type" value="Genomic_DNA"/>
</dbReference>
<dbReference type="Gene3D" id="3.90.1640.10">
    <property type="entry name" value="inorganic pyrophosphatase (n-terminal core)"/>
    <property type="match status" value="1"/>
</dbReference>
<dbReference type="eggNOG" id="COG0618">
    <property type="taxonomic scope" value="Bacteria"/>
</dbReference>
<dbReference type="SUPFAM" id="SSF64182">
    <property type="entry name" value="DHH phosphoesterases"/>
    <property type="match status" value="1"/>
</dbReference>
<gene>
    <name evidence="1" type="ordered locus">Tlet_1430</name>
</gene>
<evidence type="ECO:0000313" key="1">
    <source>
        <dbReference type="EMBL" id="ABV33986.1"/>
    </source>
</evidence>
<organism evidence="1 2">
    <name type="scientific">Pseudothermotoga lettingae (strain ATCC BAA-301 / DSM 14385 / NBRC 107922 / TMO)</name>
    <name type="common">Thermotoga lettingae</name>
    <dbReference type="NCBI Taxonomy" id="416591"/>
    <lineage>
        <taxon>Bacteria</taxon>
        <taxon>Thermotogati</taxon>
        <taxon>Thermotogota</taxon>
        <taxon>Thermotogae</taxon>
        <taxon>Thermotogales</taxon>
        <taxon>Thermotogaceae</taxon>
        <taxon>Pseudothermotoga</taxon>
    </lineage>
</organism>
<protein>
    <submittedName>
        <fullName evidence="1">Uncharacterized protein</fullName>
    </submittedName>
</protein>
<dbReference type="InterPro" id="IPR038763">
    <property type="entry name" value="DHH_sf"/>
</dbReference>
<name>A8F752_PSELT</name>
<reference evidence="1 2" key="1">
    <citation type="submission" date="2007-08" db="EMBL/GenBank/DDBJ databases">
        <title>Complete sequence of Thermotoga lettingae TMO.</title>
        <authorList>
            <consortium name="US DOE Joint Genome Institute"/>
            <person name="Copeland A."/>
            <person name="Lucas S."/>
            <person name="Lapidus A."/>
            <person name="Barry K."/>
            <person name="Glavina del Rio T."/>
            <person name="Dalin E."/>
            <person name="Tice H."/>
            <person name="Pitluck S."/>
            <person name="Foster B."/>
            <person name="Bruce D."/>
            <person name="Schmutz J."/>
            <person name="Larimer F."/>
            <person name="Land M."/>
            <person name="Hauser L."/>
            <person name="Kyrpides N."/>
            <person name="Mikhailova N."/>
            <person name="Nelson K."/>
            <person name="Gogarten J.P."/>
            <person name="Noll K."/>
            <person name="Richardson P."/>
        </authorList>
    </citation>
    <scope>NUCLEOTIDE SEQUENCE [LARGE SCALE GENOMIC DNA]</scope>
    <source>
        <strain evidence="2">ATCC BAA-301 / DSM 14385 / NBRC 107922 / TMO</strain>
    </source>
</reference>
<reference evidence="1 2" key="2">
    <citation type="journal article" date="2009" name="Proc. Natl. Acad. Sci. U.S.A.">
        <title>On the chimeric nature, thermophilic origin, and phylogenetic placement of the Thermotogales.</title>
        <authorList>
            <person name="Zhaxybayeva O."/>
            <person name="Swithers K.S."/>
            <person name="Lapierre P."/>
            <person name="Fournier G.P."/>
            <person name="Bickhart D.M."/>
            <person name="DeBoy R.T."/>
            <person name="Nelson K.E."/>
            <person name="Nesbo C.L."/>
            <person name="Doolittle W.F."/>
            <person name="Gogarten J.P."/>
            <person name="Noll K.M."/>
        </authorList>
    </citation>
    <scope>NUCLEOTIDE SEQUENCE [LARGE SCALE GENOMIC DNA]</scope>
    <source>
        <strain evidence="2">ATCC BAA-301 / DSM 14385 / NBRC 107922 / TMO</strain>
    </source>
</reference>